<dbReference type="PANTHER" id="PTHR44757">
    <property type="entry name" value="DIGUANYLATE CYCLASE DGCP"/>
    <property type="match status" value="1"/>
</dbReference>
<dbReference type="PANTHER" id="PTHR44757:SF2">
    <property type="entry name" value="BIOFILM ARCHITECTURE MAINTENANCE PROTEIN MBAA"/>
    <property type="match status" value="1"/>
</dbReference>
<keyword evidence="1" id="KW-0472">Membrane</keyword>
<feature type="domain" description="EAL" evidence="2">
    <location>
        <begin position="541"/>
        <end position="794"/>
    </location>
</feature>
<accession>A0A840G562</accession>
<feature type="transmembrane region" description="Helical" evidence="1">
    <location>
        <begin position="12"/>
        <end position="38"/>
    </location>
</feature>
<dbReference type="PROSITE" id="PS50883">
    <property type="entry name" value="EAL"/>
    <property type="match status" value="1"/>
</dbReference>
<dbReference type="GO" id="GO:0016020">
    <property type="term" value="C:membrane"/>
    <property type="evidence" value="ECO:0007669"/>
    <property type="project" value="InterPro"/>
</dbReference>
<dbReference type="RefSeq" id="WP_153115559.1">
    <property type="nucleotide sequence ID" value="NZ_JACIGE010000004.1"/>
</dbReference>
<keyword evidence="6" id="KW-1185">Reference proteome</keyword>
<gene>
    <name evidence="5" type="ORF">GGD90_001411</name>
</gene>
<evidence type="ECO:0000259" key="4">
    <source>
        <dbReference type="PROSITE" id="PS50887"/>
    </source>
</evidence>
<dbReference type="NCBIfam" id="TIGR00229">
    <property type="entry name" value="sensory_box"/>
    <property type="match status" value="1"/>
</dbReference>
<name>A0A840G562_RHOTE</name>
<dbReference type="InterPro" id="IPR001633">
    <property type="entry name" value="EAL_dom"/>
</dbReference>
<dbReference type="CDD" id="cd01949">
    <property type="entry name" value="GGDEF"/>
    <property type="match status" value="1"/>
</dbReference>
<dbReference type="NCBIfam" id="TIGR00254">
    <property type="entry name" value="GGDEF"/>
    <property type="match status" value="1"/>
</dbReference>
<keyword evidence="1" id="KW-0812">Transmembrane</keyword>
<dbReference type="SUPFAM" id="SSF141868">
    <property type="entry name" value="EAL domain-like"/>
    <property type="match status" value="1"/>
</dbReference>
<evidence type="ECO:0000259" key="2">
    <source>
        <dbReference type="PROSITE" id="PS50883"/>
    </source>
</evidence>
<dbReference type="CDD" id="cd01948">
    <property type="entry name" value="EAL"/>
    <property type="match status" value="1"/>
</dbReference>
<reference evidence="5 6" key="1">
    <citation type="submission" date="2020-08" db="EMBL/GenBank/DDBJ databases">
        <title>Genome sequencing of Purple Non-Sulfur Bacteria from various extreme environments.</title>
        <authorList>
            <person name="Mayer M."/>
        </authorList>
    </citation>
    <scope>NUCLEOTIDE SEQUENCE [LARGE SCALE GENOMIC DNA]</scope>
    <source>
        <strain evidence="5 6">2761</strain>
    </source>
</reference>
<dbReference type="Proteomes" id="UP000587070">
    <property type="component" value="Unassembled WGS sequence"/>
</dbReference>
<dbReference type="Pfam" id="PF00990">
    <property type="entry name" value="GGDEF"/>
    <property type="match status" value="1"/>
</dbReference>
<dbReference type="Gene3D" id="3.20.20.450">
    <property type="entry name" value="EAL domain"/>
    <property type="match status" value="1"/>
</dbReference>
<dbReference type="Gene3D" id="3.30.70.270">
    <property type="match status" value="1"/>
</dbReference>
<dbReference type="SMART" id="SM00267">
    <property type="entry name" value="GGDEF"/>
    <property type="match status" value="1"/>
</dbReference>
<evidence type="ECO:0000313" key="6">
    <source>
        <dbReference type="Proteomes" id="UP000587070"/>
    </source>
</evidence>
<dbReference type="InterPro" id="IPR035965">
    <property type="entry name" value="PAS-like_dom_sf"/>
</dbReference>
<dbReference type="InterPro" id="IPR035919">
    <property type="entry name" value="EAL_sf"/>
</dbReference>
<organism evidence="5 6">
    <name type="scientific">Rhodocyclus tenuis</name>
    <name type="common">Rhodospirillum tenue</name>
    <dbReference type="NCBI Taxonomy" id="1066"/>
    <lineage>
        <taxon>Bacteria</taxon>
        <taxon>Pseudomonadati</taxon>
        <taxon>Pseudomonadota</taxon>
        <taxon>Betaproteobacteria</taxon>
        <taxon>Rhodocyclales</taxon>
        <taxon>Rhodocyclaceae</taxon>
        <taxon>Rhodocyclus</taxon>
    </lineage>
</organism>
<evidence type="ECO:0000313" key="5">
    <source>
        <dbReference type="EMBL" id="MBB4247045.1"/>
    </source>
</evidence>
<dbReference type="Gene3D" id="3.30.450.20">
    <property type="entry name" value="PAS domain"/>
    <property type="match status" value="1"/>
</dbReference>
<feature type="domain" description="HAMP" evidence="3">
    <location>
        <begin position="178"/>
        <end position="232"/>
    </location>
</feature>
<dbReference type="InterPro" id="IPR029787">
    <property type="entry name" value="Nucleotide_cyclase"/>
</dbReference>
<dbReference type="InterPro" id="IPR000014">
    <property type="entry name" value="PAS"/>
</dbReference>
<proteinExistence type="predicted"/>
<dbReference type="Gene3D" id="6.10.340.10">
    <property type="match status" value="1"/>
</dbReference>
<dbReference type="Pfam" id="PF13188">
    <property type="entry name" value="PAS_8"/>
    <property type="match status" value="1"/>
</dbReference>
<dbReference type="SUPFAM" id="SSF55073">
    <property type="entry name" value="Nucleotide cyclase"/>
    <property type="match status" value="1"/>
</dbReference>
<dbReference type="InterPro" id="IPR043128">
    <property type="entry name" value="Rev_trsase/Diguanyl_cyclase"/>
</dbReference>
<keyword evidence="1" id="KW-1133">Transmembrane helix</keyword>
<dbReference type="SMART" id="SM00052">
    <property type="entry name" value="EAL"/>
    <property type="match status" value="1"/>
</dbReference>
<dbReference type="Pfam" id="PF00563">
    <property type="entry name" value="EAL"/>
    <property type="match status" value="1"/>
</dbReference>
<protein>
    <submittedName>
        <fullName evidence="5">Diguanylate cyclase (GGDEF)-like protein/PAS domain S-box-containing protein</fullName>
    </submittedName>
</protein>
<evidence type="ECO:0000259" key="3">
    <source>
        <dbReference type="PROSITE" id="PS50885"/>
    </source>
</evidence>
<dbReference type="EMBL" id="JACIGE010000004">
    <property type="protein sequence ID" value="MBB4247045.1"/>
    <property type="molecule type" value="Genomic_DNA"/>
</dbReference>
<dbReference type="SUPFAM" id="SSF55785">
    <property type="entry name" value="PYP-like sensor domain (PAS domain)"/>
    <property type="match status" value="1"/>
</dbReference>
<dbReference type="OrthoDB" id="9804951at2"/>
<dbReference type="InterPro" id="IPR052155">
    <property type="entry name" value="Biofilm_reg_signaling"/>
</dbReference>
<evidence type="ECO:0000256" key="1">
    <source>
        <dbReference type="SAM" id="Phobius"/>
    </source>
</evidence>
<dbReference type="AlphaFoldDB" id="A0A840G562"/>
<dbReference type="InterPro" id="IPR003660">
    <property type="entry name" value="HAMP_dom"/>
</dbReference>
<dbReference type="PROSITE" id="PS50885">
    <property type="entry name" value="HAMP"/>
    <property type="match status" value="1"/>
</dbReference>
<feature type="transmembrane region" description="Helical" evidence="1">
    <location>
        <begin position="156"/>
        <end position="177"/>
    </location>
</feature>
<dbReference type="InterPro" id="IPR000160">
    <property type="entry name" value="GGDEF_dom"/>
</dbReference>
<feature type="domain" description="GGDEF" evidence="4">
    <location>
        <begin position="399"/>
        <end position="532"/>
    </location>
</feature>
<dbReference type="PROSITE" id="PS50887">
    <property type="entry name" value="GGDEF"/>
    <property type="match status" value="1"/>
</dbReference>
<sequence>MKTLPLGKGHSILYIAAVAVVSSAIGVGLIFIGITAWVTHERAQQQTSQRLGELLGTVESTASIACFVEDQALARELARGLLKNSEALAVVIRSNSGELASARRSGVGEIALARAAEARIRRPIVSPFNSALTVGEILLDPDPEAVERTVIEEVRFIGILLWLLLAALVSVIAFVMLRQIVRPIQGLSLQLHRMDAAAGDRLAIGRVDPGAELGGLVADVNALADQLVASLDDERKLRIQREFDEKKYRAIFDNAETGIFIARRDGVVESRNPALARLFELPAYLSVDSAGISLLTLPWQQPSSLPELLARCVDENLTLAADLEFLHGDGNTRWLNVVLSPIGDERVQGVVSNVTERRQAEDSARHQAVTDPLTGIANRPGLEQQLQAEMQHCTSGSENGFAFLLIDLDGFKRINDALGLPVGDSILKAASSRILSCLKDSDIVARMGGDEFAAILPRIDDEALAASVGERIVRALRRSYDGHGTPIQLGASIGITLFPGDGADLPTLLRNAELALDRAKASGGGRFSFFDPAMAETAERRRTLETDMQLALRRNEFKLFLQPVVDLSGKRVVGAEALIRWQHHEKGLIVPDAFIPLAEETGLIVDIGLWCLEEACLRLAEWQREGRDLYLSLNISARQIPEGLPPAVVLDAVRRHGVDASRLVLEITEGVLLADVGRSQSWLRELRESGFRIYLDDFGTGYSSLSYLKRFPVDTVKIDKSFIRDLNRNENDRALVEAIIAMARSLRLQVVAEGVEDAEQLAQLRQMGCNYIQGYHFSMPVCSADFAAAAESIARSFLPENA</sequence>
<comment type="caution">
    <text evidence="5">The sequence shown here is derived from an EMBL/GenBank/DDBJ whole genome shotgun (WGS) entry which is preliminary data.</text>
</comment>
<dbReference type="GO" id="GO:0007165">
    <property type="term" value="P:signal transduction"/>
    <property type="evidence" value="ECO:0007669"/>
    <property type="project" value="InterPro"/>
</dbReference>